<dbReference type="EMBL" id="JAOAOG010000231">
    <property type="protein sequence ID" value="KAJ6238943.1"/>
    <property type="molecule type" value="Genomic_DNA"/>
</dbReference>
<comment type="similarity">
    <text evidence="3">Belongs to the VAM6/VPS39 family.</text>
</comment>
<evidence type="ECO:0000256" key="1">
    <source>
        <dbReference type="ARBA" id="ARBA00004184"/>
    </source>
</evidence>
<protein>
    <submittedName>
        <fullName evidence="6">Cnh domain containing</fullName>
    </submittedName>
</protein>
<keyword evidence="7" id="KW-1185">Reference proteome</keyword>
<dbReference type="PROSITE" id="PS50219">
    <property type="entry name" value="CNH"/>
    <property type="match status" value="1"/>
</dbReference>
<dbReference type="InterPro" id="IPR001180">
    <property type="entry name" value="CNH_dom"/>
</dbReference>
<name>A0ABQ8Y278_9EUKA</name>
<accession>A0ABQ8Y278</accession>
<dbReference type="PROSITE" id="PS50236">
    <property type="entry name" value="CHCR"/>
    <property type="match status" value="1"/>
</dbReference>
<dbReference type="PANTHER" id="PTHR12894">
    <property type="entry name" value="CNH DOMAIN CONTAINING"/>
    <property type="match status" value="1"/>
</dbReference>
<dbReference type="Proteomes" id="UP001150062">
    <property type="component" value="Unassembled WGS sequence"/>
</dbReference>
<evidence type="ECO:0000256" key="2">
    <source>
        <dbReference type="ARBA" id="ARBA00023136"/>
    </source>
</evidence>
<proteinExistence type="inferred from homology"/>
<keyword evidence="2" id="KW-0472">Membrane</keyword>
<feature type="repeat" description="CHCR" evidence="4">
    <location>
        <begin position="553"/>
        <end position="725"/>
    </location>
</feature>
<dbReference type="Pfam" id="PF10366">
    <property type="entry name" value="Vps39_1"/>
    <property type="match status" value="1"/>
</dbReference>
<reference evidence="6" key="1">
    <citation type="submission" date="2022-08" db="EMBL/GenBank/DDBJ databases">
        <title>Novel sulfate-reducing endosymbionts in the free-living metamonad Anaeramoeba.</title>
        <authorList>
            <person name="Jerlstrom-Hultqvist J."/>
            <person name="Cepicka I."/>
            <person name="Gallot-Lavallee L."/>
            <person name="Salas-Leiva D."/>
            <person name="Curtis B.A."/>
            <person name="Zahonova K."/>
            <person name="Pipaliya S."/>
            <person name="Dacks J."/>
            <person name="Roger A.J."/>
        </authorList>
    </citation>
    <scope>NUCLEOTIDE SEQUENCE</scope>
    <source>
        <strain evidence="6">Schooner1</strain>
    </source>
</reference>
<dbReference type="Pfam" id="PF10367">
    <property type="entry name" value="zf-Vps39_C"/>
    <property type="match status" value="1"/>
</dbReference>
<sequence>MDHHRAYDTTLLIPGLDKVESFVAWEDFLLVSLTNRDLIKFQITGNHQKSKFQVKQIELKTKFTKKPITQMEVIKPIKKLLVRQGTAVEIYDLKTIQLEKALCSKKAVLFTYNKKKSLCIGTKSELWIFKWENGSFNKKHEIGLPDIPKTIDWFKANKIVIGLKKQYLLISLPNKTPVRLFSTGKNGIPISAKISNDEILLGKDKISIFKDSNGKAPRAYGINWEEPPLKIRYFPPYVIGFFLNKLRVRTLYSQNFVQDIKIKNPKLCFTLVNADNHNFGYVSNKKGVWRIDEIPLLFQIDMLSFEKNFEEALRLCELIPNLDQTKKNSKSKDIKQHYAIYLFSKRNFGRAMDFFQQSNCDPRVVLSLYPFLVSDKFDTQLKIPYFEQTELNNDEKQEAIFSLIEYLTQQRSIIQNRTFEDQENLLKVIDNTIVKAYIQTNYQLVKHFLKLPNSCDLEECEKLLQENGFDDEVIFLYQSKGKHAKALKTISKKANETSNIDELFEYLKILDENDLDLIFKYAHDIYKYDSLKCFNIFLNDNELQKNVKVNKKKKKKIRNLPRDKVKNFLEKNIPDLLIPYLEYIIYEYKDNTPDFNNHLLMLYFQQYGKLKTQIQNETDKGNLKRFVETQNEIKMKMNQFIKLTNDYQAEKMLSIFPEDDLFEERAIFLNRVKQHELALDIYINKLNNIESAEKYCTENYQSDGDTKDIYIIFLHQLILQLNKKNNSSSSSGIIINKDENNFNENEDQLLKMQLIINLMKKYYLKIDPLKIIPIIPKEFPISNLFDYFNLIIKNILKIKRRTVIQKNLHKSDFLNLSFKNSKKGSKSLMIDENTLCQVCGKRIGNSIIGKYPNGVVAHLSCIENKNICPKTKMDFSKNLNKYY</sequence>
<feature type="domain" description="CNH" evidence="5">
    <location>
        <begin position="16"/>
        <end position="275"/>
    </location>
</feature>
<comment type="subcellular location">
    <subcellularLocation>
        <location evidence="1">Endomembrane system</location>
        <topology evidence="1">Peripheral membrane protein</topology>
    </subcellularLocation>
</comment>
<dbReference type="InterPro" id="IPR019453">
    <property type="entry name" value="VPS39/TGFA1_Znf"/>
</dbReference>
<evidence type="ECO:0000313" key="7">
    <source>
        <dbReference type="Proteomes" id="UP001150062"/>
    </source>
</evidence>
<dbReference type="Pfam" id="PF00780">
    <property type="entry name" value="CNH"/>
    <property type="match status" value="1"/>
</dbReference>
<dbReference type="InterPro" id="IPR019452">
    <property type="entry name" value="VPS39/TGF_beta_rcpt-assoc_1"/>
</dbReference>
<comment type="caution">
    <text evidence="6">The sequence shown here is derived from an EMBL/GenBank/DDBJ whole genome shotgun (WGS) entry which is preliminary data.</text>
</comment>
<dbReference type="InterPro" id="IPR032914">
    <property type="entry name" value="Vam6/VPS39/TRAP1"/>
</dbReference>
<evidence type="ECO:0000256" key="4">
    <source>
        <dbReference type="PROSITE-ProRule" id="PRU01006"/>
    </source>
</evidence>
<dbReference type="InterPro" id="IPR000547">
    <property type="entry name" value="Clathrin_H-chain/VPS_repeat"/>
</dbReference>
<evidence type="ECO:0000313" key="6">
    <source>
        <dbReference type="EMBL" id="KAJ6238943.1"/>
    </source>
</evidence>
<evidence type="ECO:0000259" key="5">
    <source>
        <dbReference type="PROSITE" id="PS50219"/>
    </source>
</evidence>
<evidence type="ECO:0000256" key="3">
    <source>
        <dbReference type="ARBA" id="ARBA00038201"/>
    </source>
</evidence>
<dbReference type="PANTHER" id="PTHR12894:SF49">
    <property type="entry name" value="VAM6_VPS39-LIKE PROTEIN"/>
    <property type="match status" value="1"/>
</dbReference>
<gene>
    <name evidence="6" type="ORF">M0813_25526</name>
</gene>
<organism evidence="6 7">
    <name type="scientific">Anaeramoeba flamelloides</name>
    <dbReference type="NCBI Taxonomy" id="1746091"/>
    <lineage>
        <taxon>Eukaryota</taxon>
        <taxon>Metamonada</taxon>
        <taxon>Anaeramoebidae</taxon>
        <taxon>Anaeramoeba</taxon>
    </lineage>
</organism>